<dbReference type="PROSITE" id="PS51459">
    <property type="entry name" value="FIDO"/>
    <property type="match status" value="1"/>
</dbReference>
<protein>
    <submittedName>
        <fullName evidence="4">Fic family protein</fullName>
    </submittedName>
</protein>
<dbReference type="InterPro" id="IPR003812">
    <property type="entry name" value="Fido"/>
</dbReference>
<dbReference type="GO" id="GO:0005524">
    <property type="term" value="F:ATP binding"/>
    <property type="evidence" value="ECO:0007669"/>
    <property type="project" value="UniProtKB-KW"/>
</dbReference>
<gene>
    <name evidence="4" type="ORF">EVS81_08560</name>
</gene>
<organism evidence="4 5">
    <name type="scientific">Leucobacter triazinivorans</name>
    <dbReference type="NCBI Taxonomy" id="1784719"/>
    <lineage>
        <taxon>Bacteria</taxon>
        <taxon>Bacillati</taxon>
        <taxon>Actinomycetota</taxon>
        <taxon>Actinomycetes</taxon>
        <taxon>Micrococcales</taxon>
        <taxon>Microbacteriaceae</taxon>
        <taxon>Leucobacter</taxon>
    </lineage>
</organism>
<dbReference type="InterPro" id="IPR036597">
    <property type="entry name" value="Fido-like_dom_sf"/>
</dbReference>
<dbReference type="OrthoDB" id="9813719at2"/>
<sequence length="378" mass="42085">MFIAPPLSIQEREVRNAIEELNQELRIHLRQGNRWEGALRRTTFARNVQGSNTIEGINASVDDINAIAAGEKPAAIDHETEKALAGYQQAMTFVLQLAKSDFELSPMVLRSLHFMATSYDMIKWPGRYRPGPVYVQQERTGDIVHEGAISETVPALVEQLCASLAPEEDDLIRAAMMHLNFVLIHPFKDGNGRVARILQSLMLGAYGEFAPVFMTIEEFLGRRTQAYYDVLAKVGQANWNTANFDPELARPWVRFMLTAHLNQALERKQRIASSGEAAAKMDELVAEAQFPERTAQALYTAMYDGTVTRARYMTALADAGEPISEQTASRDLGALTRSGFLIAHGDRRGRKYSAGTSVKDAARSSGLGYAWRDIDPFE</sequence>
<dbReference type="EMBL" id="CP035806">
    <property type="protein sequence ID" value="QBE48879.1"/>
    <property type="molecule type" value="Genomic_DNA"/>
</dbReference>
<dbReference type="RefSeq" id="WP_130110014.1">
    <property type="nucleotide sequence ID" value="NZ_CP035806.1"/>
</dbReference>
<reference evidence="4 5" key="1">
    <citation type="submission" date="2019-02" db="EMBL/GenBank/DDBJ databases">
        <authorList>
            <person name="Sun L."/>
            <person name="Pan D."/>
            <person name="Wu X."/>
        </authorList>
    </citation>
    <scope>NUCLEOTIDE SEQUENCE [LARGE SCALE GENOMIC DNA]</scope>
    <source>
        <strain evidence="4 5">JW-1</strain>
    </source>
</reference>
<feature type="active site" evidence="1">
    <location>
        <position position="185"/>
    </location>
</feature>
<dbReference type="InterPro" id="IPR040198">
    <property type="entry name" value="Fido_containing"/>
</dbReference>
<evidence type="ECO:0000256" key="1">
    <source>
        <dbReference type="PIRSR" id="PIRSR640198-1"/>
    </source>
</evidence>
<feature type="binding site" evidence="2">
    <location>
        <begin position="189"/>
        <end position="196"/>
    </location>
    <ligand>
        <name>ATP</name>
        <dbReference type="ChEBI" id="CHEBI:30616"/>
    </ligand>
</feature>
<dbReference type="Proteomes" id="UP000289260">
    <property type="component" value="Chromosome"/>
</dbReference>
<dbReference type="KEGG" id="ltr:EVS81_08560"/>
<feature type="binding site" evidence="2">
    <location>
        <begin position="227"/>
        <end position="228"/>
    </location>
    <ligand>
        <name>ATP</name>
        <dbReference type="ChEBI" id="CHEBI:30616"/>
    </ligand>
</feature>
<dbReference type="SUPFAM" id="SSF140931">
    <property type="entry name" value="Fic-like"/>
    <property type="match status" value="1"/>
</dbReference>
<name>A0A4V0Z1M0_9MICO</name>
<dbReference type="Pfam" id="PF02661">
    <property type="entry name" value="Fic"/>
    <property type="match status" value="1"/>
</dbReference>
<feature type="domain" description="Fido" evidence="3">
    <location>
        <begin position="104"/>
        <end position="258"/>
    </location>
</feature>
<dbReference type="PANTHER" id="PTHR13504:SF38">
    <property type="entry name" value="FIDO DOMAIN-CONTAINING PROTEIN"/>
    <property type="match status" value="1"/>
</dbReference>
<evidence type="ECO:0000259" key="3">
    <source>
        <dbReference type="PROSITE" id="PS51459"/>
    </source>
</evidence>
<keyword evidence="2" id="KW-0067">ATP-binding</keyword>
<evidence type="ECO:0000313" key="5">
    <source>
        <dbReference type="Proteomes" id="UP000289260"/>
    </source>
</evidence>
<feature type="binding site" evidence="2">
    <location>
        <position position="238"/>
    </location>
    <ligand>
        <name>ATP</name>
        <dbReference type="ChEBI" id="CHEBI:30616"/>
    </ligand>
</feature>
<proteinExistence type="predicted"/>
<keyword evidence="5" id="KW-1185">Reference proteome</keyword>
<accession>A0A4V0Z1M0</accession>
<dbReference type="Gene3D" id="1.10.3290.10">
    <property type="entry name" value="Fido-like domain"/>
    <property type="match status" value="1"/>
</dbReference>
<keyword evidence="2" id="KW-0547">Nucleotide-binding</keyword>
<evidence type="ECO:0000313" key="4">
    <source>
        <dbReference type="EMBL" id="QBE48879.1"/>
    </source>
</evidence>
<dbReference type="PANTHER" id="PTHR13504">
    <property type="entry name" value="FIDO DOMAIN-CONTAINING PROTEIN DDB_G0283145"/>
    <property type="match status" value="1"/>
</dbReference>
<evidence type="ECO:0000256" key="2">
    <source>
        <dbReference type="PIRSR" id="PIRSR640198-2"/>
    </source>
</evidence>
<dbReference type="AlphaFoldDB" id="A0A4V0Z1M0"/>